<proteinExistence type="predicted"/>
<dbReference type="Proteomes" id="UP001358586">
    <property type="component" value="Chromosome 3"/>
</dbReference>
<sequence>MGIVKFDDPYVARNLLPNYFDKGVNVIIESGGKRIKADIAEERSKGARKYCEFHAEESHDIQECTEFKTTVQNLMDNKEMEFYEEIKGSKEGEVYA</sequence>
<evidence type="ECO:0000313" key="1">
    <source>
        <dbReference type="EMBL" id="KAK5840352.1"/>
    </source>
</evidence>
<organism evidence="1 2">
    <name type="scientific">Gossypium arboreum</name>
    <name type="common">Tree cotton</name>
    <name type="synonym">Gossypium nanking</name>
    <dbReference type="NCBI Taxonomy" id="29729"/>
    <lineage>
        <taxon>Eukaryota</taxon>
        <taxon>Viridiplantae</taxon>
        <taxon>Streptophyta</taxon>
        <taxon>Embryophyta</taxon>
        <taxon>Tracheophyta</taxon>
        <taxon>Spermatophyta</taxon>
        <taxon>Magnoliopsida</taxon>
        <taxon>eudicotyledons</taxon>
        <taxon>Gunneridae</taxon>
        <taxon>Pentapetalae</taxon>
        <taxon>rosids</taxon>
        <taxon>malvids</taxon>
        <taxon>Malvales</taxon>
        <taxon>Malvaceae</taxon>
        <taxon>Malvoideae</taxon>
        <taxon>Gossypium</taxon>
    </lineage>
</organism>
<dbReference type="EMBL" id="JARKNE010000003">
    <property type="protein sequence ID" value="KAK5840352.1"/>
    <property type="molecule type" value="Genomic_DNA"/>
</dbReference>
<reference evidence="1 2" key="1">
    <citation type="submission" date="2023-03" db="EMBL/GenBank/DDBJ databases">
        <title>WGS of Gossypium arboreum.</title>
        <authorList>
            <person name="Yu D."/>
        </authorList>
    </citation>
    <scope>NUCLEOTIDE SEQUENCE [LARGE SCALE GENOMIC DNA]</scope>
    <source>
        <tissue evidence="1">Leaf</tissue>
    </source>
</reference>
<protein>
    <submittedName>
        <fullName evidence="1">Uncharacterized protein</fullName>
    </submittedName>
</protein>
<gene>
    <name evidence="1" type="ORF">PVK06_009247</name>
</gene>
<keyword evidence="2" id="KW-1185">Reference proteome</keyword>
<comment type="caution">
    <text evidence="1">The sequence shown here is derived from an EMBL/GenBank/DDBJ whole genome shotgun (WGS) entry which is preliminary data.</text>
</comment>
<name>A0ABR0QNC4_GOSAR</name>
<dbReference type="PANTHER" id="PTHR32108">
    <property type="entry name" value="DNA-DIRECTED RNA POLYMERASE SUBUNIT ALPHA"/>
    <property type="match status" value="1"/>
</dbReference>
<dbReference type="PANTHER" id="PTHR32108:SF5">
    <property type="entry name" value="DYNACTIN SUBUNIT 1-LIKE"/>
    <property type="match status" value="1"/>
</dbReference>
<accession>A0ABR0QNC4</accession>
<evidence type="ECO:0000313" key="2">
    <source>
        <dbReference type="Proteomes" id="UP001358586"/>
    </source>
</evidence>